<dbReference type="Proteomes" id="UP000603234">
    <property type="component" value="Unassembled WGS sequence"/>
</dbReference>
<name>A0ABR6WQY7_9FIRM</name>
<keyword evidence="3" id="KW-1185">Reference proteome</keyword>
<dbReference type="EMBL" id="WJBC01000001">
    <property type="protein sequence ID" value="MBC3803019.1"/>
    <property type="molecule type" value="Genomic_DNA"/>
</dbReference>
<reference evidence="2 3" key="1">
    <citation type="journal article" date="2020" name="mSystems">
        <title>Defining Genomic and Predicted Metabolic Features of the Acetobacterium Genus.</title>
        <authorList>
            <person name="Ross D.E."/>
            <person name="Marshall C.W."/>
            <person name="Gulliver D."/>
            <person name="May H.D."/>
            <person name="Norman R.S."/>
        </authorList>
    </citation>
    <scope>NUCLEOTIDE SEQUENCE [LARGE SCALE GENOMIC DNA]</scope>
    <source>
        <strain evidence="2 3">DSM 8238</strain>
    </source>
</reference>
<organism evidence="2 3">
    <name type="scientific">Acetobacterium fimetarium</name>
    <dbReference type="NCBI Taxonomy" id="52691"/>
    <lineage>
        <taxon>Bacteria</taxon>
        <taxon>Bacillati</taxon>
        <taxon>Bacillota</taxon>
        <taxon>Clostridia</taxon>
        <taxon>Eubacteriales</taxon>
        <taxon>Eubacteriaceae</taxon>
        <taxon>Acetobacterium</taxon>
    </lineage>
</organism>
<feature type="compositionally biased region" description="Basic and acidic residues" evidence="1">
    <location>
        <begin position="22"/>
        <end position="39"/>
    </location>
</feature>
<feature type="region of interest" description="Disordered" evidence="1">
    <location>
        <begin position="22"/>
        <end position="50"/>
    </location>
</feature>
<gene>
    <name evidence="2" type="ORF">GH808_00995</name>
</gene>
<evidence type="ECO:0000313" key="3">
    <source>
        <dbReference type="Proteomes" id="UP000603234"/>
    </source>
</evidence>
<sequence length="157" mass="17651">MKSEQVKHHEHDENCGCGCHDEHHHDHHCEPEHHHESEHHHHHEHKPITVTTHDMSIVGSYTFRIEKSYQEAAAILDGLLKQVAKEVVSRGGIIGHIKAVLASEGESCMISITEEESNKRDVKASSCKVEGVAIVFCVEPEQLEGILTEAFKAYINQ</sequence>
<accession>A0ABR6WQY7</accession>
<dbReference type="RefSeq" id="WP_186840937.1">
    <property type="nucleotide sequence ID" value="NZ_WJBC01000001.1"/>
</dbReference>
<evidence type="ECO:0000313" key="2">
    <source>
        <dbReference type="EMBL" id="MBC3803019.1"/>
    </source>
</evidence>
<protein>
    <submittedName>
        <fullName evidence="2">Uncharacterized protein</fullName>
    </submittedName>
</protein>
<evidence type="ECO:0000256" key="1">
    <source>
        <dbReference type="SAM" id="MobiDB-lite"/>
    </source>
</evidence>
<proteinExistence type="predicted"/>
<comment type="caution">
    <text evidence="2">The sequence shown here is derived from an EMBL/GenBank/DDBJ whole genome shotgun (WGS) entry which is preliminary data.</text>
</comment>